<evidence type="ECO:0000313" key="2">
    <source>
        <dbReference type="Proteomes" id="UP000237819"/>
    </source>
</evidence>
<dbReference type="EMBL" id="PUHZ01000020">
    <property type="protein sequence ID" value="PQO44323.1"/>
    <property type="molecule type" value="Genomic_DNA"/>
</dbReference>
<sequence>MPFTLENVVPWGRSFDEYVRMFALTEDDLNKTILGCADGPAAFNAELTRRGGQIVSCDPLYAFPSEQIDARIREAYPTVMQQVQANADDFVWSRPIPDIEALGRIRMSAMQEFVADFPAGLIAGRYVAAELPTLPLTDWQFELALCSHFLFLYDGLGAEFHQNAIAELCRVAEEIRIFPLLQLDGRRSAYLTTIIDELQSTGSIAEVIETPYEFQRGACEMLRIRVAAASRPIAR</sequence>
<dbReference type="GO" id="GO:0008168">
    <property type="term" value="F:methyltransferase activity"/>
    <property type="evidence" value="ECO:0007669"/>
    <property type="project" value="UniProtKB-KW"/>
</dbReference>
<accession>A0A2S8GIP5</accession>
<keyword evidence="1" id="KW-0489">Methyltransferase</keyword>
<organism evidence="1 2">
    <name type="scientific">Blastopirellula marina</name>
    <dbReference type="NCBI Taxonomy" id="124"/>
    <lineage>
        <taxon>Bacteria</taxon>
        <taxon>Pseudomonadati</taxon>
        <taxon>Planctomycetota</taxon>
        <taxon>Planctomycetia</taxon>
        <taxon>Pirellulales</taxon>
        <taxon>Pirellulaceae</taxon>
        <taxon>Blastopirellula</taxon>
    </lineage>
</organism>
<evidence type="ECO:0000313" key="1">
    <source>
        <dbReference type="EMBL" id="PQO44323.1"/>
    </source>
</evidence>
<dbReference type="AlphaFoldDB" id="A0A2S8GIP5"/>
<dbReference type="OrthoDB" id="9787807at2"/>
<dbReference type="Proteomes" id="UP000237819">
    <property type="component" value="Unassembled WGS sequence"/>
</dbReference>
<protein>
    <submittedName>
        <fullName evidence="1">SAM-dependent methyltransferase</fullName>
    </submittedName>
</protein>
<dbReference type="GO" id="GO:0032259">
    <property type="term" value="P:methylation"/>
    <property type="evidence" value="ECO:0007669"/>
    <property type="project" value="UniProtKB-KW"/>
</dbReference>
<proteinExistence type="predicted"/>
<gene>
    <name evidence="1" type="ORF">C5Y93_20395</name>
</gene>
<dbReference type="RefSeq" id="WP_105337292.1">
    <property type="nucleotide sequence ID" value="NZ_PUHZ01000020.1"/>
</dbReference>
<keyword evidence="1" id="KW-0808">Transferase</keyword>
<name>A0A2S8GIP5_9BACT</name>
<comment type="caution">
    <text evidence="1">The sequence shown here is derived from an EMBL/GenBank/DDBJ whole genome shotgun (WGS) entry which is preliminary data.</text>
</comment>
<reference evidence="1 2" key="1">
    <citation type="submission" date="2018-02" db="EMBL/GenBank/DDBJ databases">
        <title>Comparative genomes isolates from brazilian mangrove.</title>
        <authorList>
            <person name="Araujo J.E."/>
            <person name="Taketani R.G."/>
            <person name="Silva M.C.P."/>
            <person name="Loureco M.V."/>
            <person name="Andreote F.D."/>
        </authorList>
    </citation>
    <scope>NUCLEOTIDE SEQUENCE [LARGE SCALE GENOMIC DNA]</scope>
    <source>
        <strain evidence="1 2">Nap-Phe MGV</strain>
    </source>
</reference>